<evidence type="ECO:0000256" key="1">
    <source>
        <dbReference type="SAM" id="Phobius"/>
    </source>
</evidence>
<proteinExistence type="predicted"/>
<dbReference type="OrthoDB" id="46056at2759"/>
<accession>A0A9K3M3K5</accession>
<feature type="transmembrane region" description="Helical" evidence="1">
    <location>
        <begin position="322"/>
        <end position="341"/>
    </location>
</feature>
<dbReference type="InterPro" id="IPR000326">
    <property type="entry name" value="PAP2/HPO"/>
</dbReference>
<sequence length="350" mass="39240">MLAVAFNAVQGDSAIDNDHVAAATAASSVHLMTGGNLHNDTPGNEHSYREQSAFQPVATWPQFLASWRFLELLLCLIPFILGSILEVAFQPHQRRIPYQYLESTGDYIVNQMFNEVLEGETVPSIVLVVGMGWIPCLLQLLLAWFCPMKCHDRRHRWDVLHRTACVYAAGLGTTILVTDALKLYVGYLRPIFYDQCQPDETFEVCQNDDRQIRLSFPSGHASLSVCGMLLISQYLEQCFGAYRHCYHRHWNTNGVNTDNSTRRVDSAMELDVTTGRTIVVLPSSHGFRLSRITSLLCYSPMLVAFFVASSRVVDNKHFPADVVGGSLMGGVIAHLVFGIWFPSWQTLLLP</sequence>
<name>A0A9K3M3K5_9STRA</name>
<organism evidence="3 4">
    <name type="scientific">Nitzschia inconspicua</name>
    <dbReference type="NCBI Taxonomy" id="303405"/>
    <lineage>
        <taxon>Eukaryota</taxon>
        <taxon>Sar</taxon>
        <taxon>Stramenopiles</taxon>
        <taxon>Ochrophyta</taxon>
        <taxon>Bacillariophyta</taxon>
        <taxon>Bacillariophyceae</taxon>
        <taxon>Bacillariophycidae</taxon>
        <taxon>Bacillariales</taxon>
        <taxon>Bacillariaceae</taxon>
        <taxon>Nitzschia</taxon>
    </lineage>
</organism>
<keyword evidence="1" id="KW-0472">Membrane</keyword>
<dbReference type="GO" id="GO:0046839">
    <property type="term" value="P:phospholipid dephosphorylation"/>
    <property type="evidence" value="ECO:0007669"/>
    <property type="project" value="TreeGrafter"/>
</dbReference>
<keyword evidence="1" id="KW-0812">Transmembrane</keyword>
<dbReference type="GO" id="GO:0008195">
    <property type="term" value="F:phosphatidate phosphatase activity"/>
    <property type="evidence" value="ECO:0007669"/>
    <property type="project" value="TreeGrafter"/>
</dbReference>
<dbReference type="PANTHER" id="PTHR10165">
    <property type="entry name" value="LIPID PHOSPHATE PHOSPHATASE"/>
    <property type="match status" value="1"/>
</dbReference>
<dbReference type="GO" id="GO:0016020">
    <property type="term" value="C:membrane"/>
    <property type="evidence" value="ECO:0007669"/>
    <property type="project" value="TreeGrafter"/>
</dbReference>
<dbReference type="Pfam" id="PF01569">
    <property type="entry name" value="PAP2"/>
    <property type="match status" value="1"/>
</dbReference>
<dbReference type="EMBL" id="JAGRRH010000002">
    <property type="protein sequence ID" value="KAG7373385.1"/>
    <property type="molecule type" value="Genomic_DNA"/>
</dbReference>
<comment type="caution">
    <text evidence="3">The sequence shown here is derived from an EMBL/GenBank/DDBJ whole genome shotgun (WGS) entry which is preliminary data.</text>
</comment>
<dbReference type="SMART" id="SM00014">
    <property type="entry name" value="acidPPc"/>
    <property type="match status" value="1"/>
</dbReference>
<keyword evidence="4" id="KW-1185">Reference proteome</keyword>
<feature type="transmembrane region" description="Helical" evidence="1">
    <location>
        <begin position="292"/>
        <end position="310"/>
    </location>
</feature>
<dbReference type="InterPro" id="IPR043216">
    <property type="entry name" value="PAP-like"/>
</dbReference>
<reference evidence="3" key="1">
    <citation type="journal article" date="2021" name="Sci. Rep.">
        <title>Diploid genomic architecture of Nitzschia inconspicua, an elite biomass production diatom.</title>
        <authorList>
            <person name="Oliver A."/>
            <person name="Podell S."/>
            <person name="Pinowska A."/>
            <person name="Traller J.C."/>
            <person name="Smith S.R."/>
            <person name="McClure R."/>
            <person name="Beliaev A."/>
            <person name="Bohutskyi P."/>
            <person name="Hill E.A."/>
            <person name="Rabines A."/>
            <person name="Zheng H."/>
            <person name="Allen L.Z."/>
            <person name="Kuo A."/>
            <person name="Grigoriev I.V."/>
            <person name="Allen A.E."/>
            <person name="Hazlebeck D."/>
            <person name="Allen E.E."/>
        </authorList>
    </citation>
    <scope>NUCLEOTIDE SEQUENCE</scope>
    <source>
        <strain evidence="3">Hildebrandi</strain>
    </source>
</reference>
<evidence type="ECO:0000313" key="4">
    <source>
        <dbReference type="Proteomes" id="UP000693970"/>
    </source>
</evidence>
<dbReference type="AlphaFoldDB" id="A0A9K3M3K5"/>
<evidence type="ECO:0000259" key="2">
    <source>
        <dbReference type="SMART" id="SM00014"/>
    </source>
</evidence>
<dbReference type="PANTHER" id="PTHR10165:SF35">
    <property type="entry name" value="RE23632P"/>
    <property type="match status" value="1"/>
</dbReference>
<gene>
    <name evidence="3" type="ORF">IV203_034109</name>
</gene>
<protein>
    <submittedName>
        <fullName evidence="3">PAP2 superfamily protein</fullName>
    </submittedName>
</protein>
<feature type="transmembrane region" description="Helical" evidence="1">
    <location>
        <begin position="69"/>
        <end position="89"/>
    </location>
</feature>
<feature type="domain" description="Phosphatidic acid phosphatase type 2/haloperoxidase" evidence="2">
    <location>
        <begin position="164"/>
        <end position="337"/>
    </location>
</feature>
<reference evidence="3" key="2">
    <citation type="submission" date="2021-04" db="EMBL/GenBank/DDBJ databases">
        <authorList>
            <person name="Podell S."/>
        </authorList>
    </citation>
    <scope>NUCLEOTIDE SEQUENCE</scope>
    <source>
        <strain evidence="3">Hildebrandi</strain>
    </source>
</reference>
<dbReference type="GO" id="GO:0006644">
    <property type="term" value="P:phospholipid metabolic process"/>
    <property type="evidence" value="ECO:0007669"/>
    <property type="project" value="InterPro"/>
</dbReference>
<feature type="transmembrane region" description="Helical" evidence="1">
    <location>
        <begin position="122"/>
        <end position="146"/>
    </location>
</feature>
<evidence type="ECO:0000313" key="3">
    <source>
        <dbReference type="EMBL" id="KAG7373385.1"/>
    </source>
</evidence>
<dbReference type="Proteomes" id="UP000693970">
    <property type="component" value="Unassembled WGS sequence"/>
</dbReference>
<keyword evidence="1" id="KW-1133">Transmembrane helix</keyword>